<accession>A0A6A7C035</accession>
<proteinExistence type="predicted"/>
<name>A0A6A7C035_9PEZI</name>
<feature type="transmembrane region" description="Helical" evidence="1">
    <location>
        <begin position="53"/>
        <end position="70"/>
    </location>
</feature>
<keyword evidence="3" id="KW-1185">Reference proteome</keyword>
<keyword evidence="1" id="KW-1133">Transmembrane helix</keyword>
<sequence length="116" mass="13022">MTARYMEPFSEPEMTLEVSALIDPSTPLTSHLATNSLLINSAAGSTKESAVELLLMSVAAVIIAVVKWRCNRAKHQRKMRDKKINDVRHEVIITQLISKGHEQSTRRQYFGEVGRS</sequence>
<dbReference type="AlphaFoldDB" id="A0A6A7C035"/>
<gene>
    <name evidence="2" type="ORF">K470DRAFT_257418</name>
</gene>
<reference evidence="2" key="1">
    <citation type="journal article" date="2020" name="Stud. Mycol.">
        <title>101 Dothideomycetes genomes: a test case for predicting lifestyles and emergence of pathogens.</title>
        <authorList>
            <person name="Haridas S."/>
            <person name="Albert R."/>
            <person name="Binder M."/>
            <person name="Bloem J."/>
            <person name="Labutti K."/>
            <person name="Salamov A."/>
            <person name="Andreopoulos B."/>
            <person name="Baker S."/>
            <person name="Barry K."/>
            <person name="Bills G."/>
            <person name="Bluhm B."/>
            <person name="Cannon C."/>
            <person name="Castanera R."/>
            <person name="Culley D."/>
            <person name="Daum C."/>
            <person name="Ezra D."/>
            <person name="Gonzalez J."/>
            <person name="Henrissat B."/>
            <person name="Kuo A."/>
            <person name="Liang C."/>
            <person name="Lipzen A."/>
            <person name="Lutzoni F."/>
            <person name="Magnuson J."/>
            <person name="Mondo S."/>
            <person name="Nolan M."/>
            <person name="Ohm R."/>
            <person name="Pangilinan J."/>
            <person name="Park H.-J."/>
            <person name="Ramirez L."/>
            <person name="Alfaro M."/>
            <person name="Sun H."/>
            <person name="Tritt A."/>
            <person name="Yoshinaga Y."/>
            <person name="Zwiers L.-H."/>
            <person name="Turgeon B."/>
            <person name="Goodwin S."/>
            <person name="Spatafora J."/>
            <person name="Crous P."/>
            <person name="Grigoriev I."/>
        </authorList>
    </citation>
    <scope>NUCLEOTIDE SEQUENCE</scope>
    <source>
        <strain evidence="2">CBS 480.64</strain>
    </source>
</reference>
<evidence type="ECO:0000313" key="3">
    <source>
        <dbReference type="Proteomes" id="UP000799421"/>
    </source>
</evidence>
<keyword evidence="1" id="KW-0812">Transmembrane</keyword>
<dbReference type="EMBL" id="MU005977">
    <property type="protein sequence ID" value="KAF2860871.1"/>
    <property type="molecule type" value="Genomic_DNA"/>
</dbReference>
<dbReference type="Proteomes" id="UP000799421">
    <property type="component" value="Unassembled WGS sequence"/>
</dbReference>
<evidence type="ECO:0000256" key="1">
    <source>
        <dbReference type="SAM" id="Phobius"/>
    </source>
</evidence>
<keyword evidence="1" id="KW-0472">Membrane</keyword>
<organism evidence="2 3">
    <name type="scientific">Piedraia hortae CBS 480.64</name>
    <dbReference type="NCBI Taxonomy" id="1314780"/>
    <lineage>
        <taxon>Eukaryota</taxon>
        <taxon>Fungi</taxon>
        <taxon>Dikarya</taxon>
        <taxon>Ascomycota</taxon>
        <taxon>Pezizomycotina</taxon>
        <taxon>Dothideomycetes</taxon>
        <taxon>Dothideomycetidae</taxon>
        <taxon>Capnodiales</taxon>
        <taxon>Piedraiaceae</taxon>
        <taxon>Piedraia</taxon>
    </lineage>
</organism>
<protein>
    <submittedName>
        <fullName evidence="2">Uncharacterized protein</fullName>
    </submittedName>
</protein>
<evidence type="ECO:0000313" key="2">
    <source>
        <dbReference type="EMBL" id="KAF2860871.1"/>
    </source>
</evidence>